<name>A0ABN0FFB8_9BURK</name>
<protein>
    <submittedName>
        <fullName evidence="1">Uncharacterized protein</fullName>
    </submittedName>
</protein>
<comment type="caution">
    <text evidence="1">The sequence shown here is derived from an EMBL/GenBank/DDBJ whole genome shotgun (WGS) entry which is preliminary data.</text>
</comment>
<proteinExistence type="predicted"/>
<accession>A0ABN0FFB8</accession>
<dbReference type="Proteomes" id="UP000004980">
    <property type="component" value="Unassembled WGS sequence"/>
</dbReference>
<sequence length="63" mass="7137">MATLRSSDRRSSRLVNTSGASLTTIVAHRRAAKQSMKRAARARTTVHIRRVRHILPRVEARFA</sequence>
<keyword evidence="2" id="KW-1185">Reference proteome</keyword>
<organism evidence="1 2">
    <name type="scientific">Paraburkholderia hospita</name>
    <dbReference type="NCBI Taxonomy" id="169430"/>
    <lineage>
        <taxon>Bacteria</taxon>
        <taxon>Pseudomonadati</taxon>
        <taxon>Pseudomonadota</taxon>
        <taxon>Betaproteobacteria</taxon>
        <taxon>Burkholderiales</taxon>
        <taxon>Burkholderiaceae</taxon>
        <taxon>Paraburkholderia</taxon>
    </lineage>
</organism>
<gene>
    <name evidence="1" type="ORF">WQE_29268</name>
</gene>
<evidence type="ECO:0000313" key="1">
    <source>
        <dbReference type="EMBL" id="EIM97417.1"/>
    </source>
</evidence>
<evidence type="ECO:0000313" key="2">
    <source>
        <dbReference type="Proteomes" id="UP000004980"/>
    </source>
</evidence>
<dbReference type="EMBL" id="AKAU01000158">
    <property type="protein sequence ID" value="EIM97417.1"/>
    <property type="molecule type" value="Genomic_DNA"/>
</dbReference>
<reference evidence="1 2" key="1">
    <citation type="journal article" date="2012" name="J. Bacteriol.">
        <title>Draft Genome Sequence of the Soil Bacterium Burkholderia terrae Strain BS001, Which Interacts with Fungal Surface Structures.</title>
        <authorList>
            <person name="Nazir R."/>
            <person name="Hansen M.A."/>
            <person name="Sorensen S."/>
            <person name="van Elsas J.D."/>
        </authorList>
    </citation>
    <scope>NUCLEOTIDE SEQUENCE [LARGE SCALE GENOMIC DNA]</scope>
    <source>
        <strain evidence="1 2">BS001</strain>
    </source>
</reference>